<comment type="caution">
    <text evidence="2">The sequence shown here is derived from an EMBL/GenBank/DDBJ whole genome shotgun (WGS) entry which is preliminary data.</text>
</comment>
<evidence type="ECO:0008006" key="4">
    <source>
        <dbReference type="Google" id="ProtNLM"/>
    </source>
</evidence>
<dbReference type="AlphaFoldDB" id="A0A7W6BHB9"/>
<reference evidence="2 3" key="1">
    <citation type="submission" date="2020-08" db="EMBL/GenBank/DDBJ databases">
        <title>Genomic Encyclopedia of Type Strains, Phase IV (KMG-IV): sequencing the most valuable type-strain genomes for metagenomic binning, comparative biology and taxonomic classification.</title>
        <authorList>
            <person name="Goeker M."/>
        </authorList>
    </citation>
    <scope>NUCLEOTIDE SEQUENCE [LARGE SCALE GENOMIC DNA]</scope>
    <source>
        <strain evidence="2 3">DSM 26189</strain>
    </source>
</reference>
<accession>A0A7W6BHB9</accession>
<feature type="signal peptide" evidence="1">
    <location>
        <begin position="1"/>
        <end position="24"/>
    </location>
</feature>
<evidence type="ECO:0000256" key="1">
    <source>
        <dbReference type="SAM" id="SignalP"/>
    </source>
</evidence>
<proteinExistence type="predicted"/>
<dbReference type="Proteomes" id="UP000571950">
    <property type="component" value="Unassembled WGS sequence"/>
</dbReference>
<organism evidence="2 3">
    <name type="scientific">Sphingobium jiangsuense</name>
    <dbReference type="NCBI Taxonomy" id="870476"/>
    <lineage>
        <taxon>Bacteria</taxon>
        <taxon>Pseudomonadati</taxon>
        <taxon>Pseudomonadota</taxon>
        <taxon>Alphaproteobacteria</taxon>
        <taxon>Sphingomonadales</taxon>
        <taxon>Sphingomonadaceae</taxon>
        <taxon>Sphingobium</taxon>
    </lineage>
</organism>
<evidence type="ECO:0000313" key="3">
    <source>
        <dbReference type="Proteomes" id="UP000571950"/>
    </source>
</evidence>
<sequence length="115" mass="12547">MKKILSAIAIAVVGATAAASSALAGPAPAAAKDQPFFANVHWDDDFDDRRRYGPMPVPNADAIKRAGIVHLVEVERDDGRIEVEGFDAQGHEIKLVMDRKGQRVLSARRDHYPDD</sequence>
<name>A0A7W6BHB9_9SPHN</name>
<dbReference type="RefSeq" id="WP_188072509.1">
    <property type="nucleotide sequence ID" value="NZ_BSPS01000162.1"/>
</dbReference>
<gene>
    <name evidence="2" type="ORF">GGR43_002728</name>
</gene>
<evidence type="ECO:0000313" key="2">
    <source>
        <dbReference type="EMBL" id="MBB3927005.1"/>
    </source>
</evidence>
<dbReference type="EMBL" id="JACIDT010000009">
    <property type="protein sequence ID" value="MBB3927005.1"/>
    <property type="molecule type" value="Genomic_DNA"/>
</dbReference>
<keyword evidence="3" id="KW-1185">Reference proteome</keyword>
<keyword evidence="1" id="KW-0732">Signal</keyword>
<feature type="chain" id="PRO_5030949590" description="PepSY domain-containing protein" evidence="1">
    <location>
        <begin position="25"/>
        <end position="115"/>
    </location>
</feature>
<protein>
    <recommendedName>
        <fullName evidence="4">PepSY domain-containing protein</fullName>
    </recommendedName>
</protein>